<feature type="domain" description="Disease resistance N-terminal" evidence="9">
    <location>
        <begin position="15"/>
        <end position="102"/>
    </location>
</feature>
<dbReference type="InterPro" id="IPR055414">
    <property type="entry name" value="LRR_R13L4/SHOC2-like"/>
</dbReference>
<dbReference type="SUPFAM" id="SSF52540">
    <property type="entry name" value="P-loop containing nucleoside triphosphate hydrolases"/>
    <property type="match status" value="2"/>
</dbReference>
<accession>A0ABC9BLT1</accession>
<reference evidence="13" key="1">
    <citation type="submission" date="2024-06" db="EMBL/GenBank/DDBJ databases">
        <authorList>
            <person name="Ryan C."/>
        </authorList>
    </citation>
    <scope>NUCLEOTIDE SEQUENCE [LARGE SCALE GENOMIC DNA]</scope>
</reference>
<comment type="similarity">
    <text evidence="1">Belongs to the disease resistance NB-LRR family.</text>
</comment>
<keyword evidence="13" id="KW-1185">Reference proteome</keyword>
<organism evidence="12 13">
    <name type="scientific">Urochloa decumbens</name>
    <dbReference type="NCBI Taxonomy" id="240449"/>
    <lineage>
        <taxon>Eukaryota</taxon>
        <taxon>Viridiplantae</taxon>
        <taxon>Streptophyta</taxon>
        <taxon>Embryophyta</taxon>
        <taxon>Tracheophyta</taxon>
        <taxon>Spermatophyta</taxon>
        <taxon>Magnoliopsida</taxon>
        <taxon>Liliopsida</taxon>
        <taxon>Poales</taxon>
        <taxon>Poaceae</taxon>
        <taxon>PACMAD clade</taxon>
        <taxon>Panicoideae</taxon>
        <taxon>Panicodae</taxon>
        <taxon>Paniceae</taxon>
        <taxon>Melinidinae</taxon>
        <taxon>Urochloa</taxon>
    </lineage>
</organism>
<evidence type="ECO:0000256" key="5">
    <source>
        <dbReference type="ARBA" id="ARBA00022821"/>
    </source>
</evidence>
<feature type="domain" description="Disease resistance protein winged helix" evidence="10">
    <location>
        <begin position="1329"/>
        <end position="1400"/>
    </location>
</feature>
<keyword evidence="4" id="KW-0547">Nucleotide-binding</keyword>
<feature type="domain" description="Disease resistance protein winged helix" evidence="10">
    <location>
        <begin position="418"/>
        <end position="495"/>
    </location>
</feature>
<dbReference type="SUPFAM" id="SSF52058">
    <property type="entry name" value="L domain-like"/>
    <property type="match status" value="2"/>
</dbReference>
<dbReference type="InterPro" id="IPR044974">
    <property type="entry name" value="Disease_R_plants"/>
</dbReference>
<evidence type="ECO:0000259" key="8">
    <source>
        <dbReference type="Pfam" id="PF00931"/>
    </source>
</evidence>
<dbReference type="PANTHER" id="PTHR23155:SF1228">
    <property type="entry name" value="NB-ARC DOMAIN CONTAINING PROTEIN, EXPRESSED"/>
    <property type="match status" value="1"/>
</dbReference>
<dbReference type="Gene3D" id="1.10.10.10">
    <property type="entry name" value="Winged helix-like DNA-binding domain superfamily/Winged helix DNA-binding domain"/>
    <property type="match status" value="2"/>
</dbReference>
<dbReference type="Pfam" id="PF18052">
    <property type="entry name" value="Rx_N"/>
    <property type="match status" value="1"/>
</dbReference>
<evidence type="ECO:0000256" key="1">
    <source>
        <dbReference type="ARBA" id="ARBA00008894"/>
    </source>
</evidence>
<feature type="domain" description="NB-ARC" evidence="8">
    <location>
        <begin position="1080"/>
        <end position="1236"/>
    </location>
</feature>
<dbReference type="Proteomes" id="UP001497457">
    <property type="component" value="Chromosome 26rd"/>
</dbReference>
<evidence type="ECO:0000259" key="9">
    <source>
        <dbReference type="Pfam" id="PF18052"/>
    </source>
</evidence>
<dbReference type="Pfam" id="PF23559">
    <property type="entry name" value="WHD_DRP"/>
    <property type="match status" value="2"/>
</dbReference>
<evidence type="ECO:0000256" key="7">
    <source>
        <dbReference type="SAM" id="MobiDB-lite"/>
    </source>
</evidence>
<gene>
    <name evidence="12" type="ORF">URODEC1_LOCUS66680</name>
</gene>
<feature type="domain" description="Disease resistance R13L4/SHOC-2-like LRR" evidence="11">
    <location>
        <begin position="546"/>
        <end position="842"/>
    </location>
</feature>
<dbReference type="Gene3D" id="3.80.10.10">
    <property type="entry name" value="Ribonuclease Inhibitor"/>
    <property type="match status" value="2"/>
</dbReference>
<dbReference type="InterPro" id="IPR003591">
    <property type="entry name" value="Leu-rich_rpt_typical-subtyp"/>
</dbReference>
<dbReference type="PANTHER" id="PTHR23155">
    <property type="entry name" value="DISEASE RESISTANCE PROTEIN RP"/>
    <property type="match status" value="1"/>
</dbReference>
<sequence length="1881" mass="213686">MATGAFAPPLMNMLEKMAEEVVTIMPLGVSGEITTLEENMQILRKFFADYANWRSITDPSLMTTMSVQAWLSMLQEATYEAKYILDLCKLEAAKRRVHGCFQPFLFCLQNPVFARGIASRIKKLNQRIQHIRKEASKFDFISNIGSNPAHELNVATVGEQIERDTEELVQELITTDDDYHTIKVVSIIGTFGVGKTTLARKIFSNTTIQGHFRSRIWLSFAIGVDELQVLRSAIGQAGPYNHVDDHQDKAILTHMLVDILSTGKFLLVMDNVKSEKLWNDVLGVPVTNASRKQPGSRILVTTRSAHHLPKWMHAPIPLHQHRVRPLEEDDAWCLFKEKMSRDQVDRLKNIGMAILKQCDGIPIAIKVVGRTLQTKSERGEWESVLNQLSWSLASELEMFLSYEDMSPQLKQCFLYCSLFPKGQKLIQRTITKMWISEGFIQPLDDYSTTSSHEYELEDIAREYYRELINRNLIEPIEKYSPTADMCSMNDVVRSIARYVAREEAMVVQREQQFETSSQSTSIRRLSIESAVEWAVLQKQVSLRALIINCKINFKPGDSLSSFSSLRVLHIVRLTESDRLVSSLCQLKLLRYLHLYDSDISRLPDSIDQMEFLQHVGIVNCERFVQLPRNIIKLTQLRSLDLVGSSVDVVPQGFSRLTSLRSLFGYPVHIDGKGRWCSLEELAPLSQLRSLRLEGIQNVGNKYLSAQASIISNKEHLRILQLNYRDSCTSGSLNVPNSEQQQMVYEHYLSPPPCLETLVMDRYIEHRLPNWMWAPKAAEFKCLTYMALHNLHPCTELPDGLCQMPNLERLEINKAPLIKDVGPEFQHRKDRQIAFPRLQELILCGMVEWCNWQWDPPSDVKAMPVLQVLSVENCKLRTLPHGLSCHARALRQLTITGARLLKSVEDFSSLVELDICFSPELSRISDLPRLQKLTIKICPKLSVLEGMPALMSLVVEDYRMKTLPEYVRCIYPRYLTLDCTMKLLKSISMQDDGPEWHKINHIPNVKAYAESGGYQRKCYVLSTPYSFETMLDSEACANWLSAEIRSDDEAVHSDIPSGLAGVDLFNNDIGLVGTHRPREGIINMLMHGQDTGKQQLQVVSICGVEGLGKTSIAKAVYGQIRNQFKCCAFVPVSQRPADNEGIIKEIFDQFGLEEGVSQHPNDQLIGKLKEFLQDKRYLIVIDDIRDVSVWEMIKPALVGNNHGSGIIATTYKVAVAESIGGVYRLPLLSEEDSKILFYRGTYFVSEDQCTSQYRDLSKRILNKCGQLPLAITAITTLLPNRLNSEKEWGKVCDSIGSGSDNRLNDMRAILSRSYDDLPQHLRTCFLYLCIFPEDYVIRRESLVQRWLSEDLIHGDPGQDLQELGEDYFYKLLNSGLIQPIEHDNDGKALACRVPGVMIDLIASLIEKERRSLENDSEENYAHDEETEEKVATRPAGQRQTDLPIEVKRLSLQVSKEQHAVAKAKKEKSFRQGSLSIFCSADLMATVPVYKNLSVLVLEGSLEKRHVAKYLGSSRQLRCLILASTQITELPKRVGNLQFLQKLDLRATNVHKLPCTFVELKQLRCLLIDRSTEVPAEICNLQNLEEVQEIGISKSQGILEGMCTLPKLRVLKIALRSWDESSSKLLPETFRKLSKTKLKRLSICTSCSLEMKIDDDEQNVFQHIEKLEIQHSMFDHLPTWIEKLSKLSYLSIEVYLLKKDALRILGLLPALIFLSLTAKKTQEVGPAAKRTPEVRPVTEDRLVVGSGGFGCLKSFHLFSRTIGIKFEQGCMKKLERFKLSFQASLTKDDFSFGLENLSSLKHVQVEIICFGATEEAVKKAEDDIRGKIWGSPNIPRPALDMRRSGGEYMIEEKKKKNLSAEEKKELRSLICASLDRRAASIQK</sequence>
<protein>
    <submittedName>
        <fullName evidence="12">Uncharacterized protein</fullName>
    </submittedName>
</protein>
<dbReference type="FunFam" id="1.10.10.10:FF:000322">
    <property type="entry name" value="Probable disease resistance protein At1g63360"/>
    <property type="match status" value="2"/>
</dbReference>
<evidence type="ECO:0000256" key="2">
    <source>
        <dbReference type="ARBA" id="ARBA00022614"/>
    </source>
</evidence>
<keyword evidence="3" id="KW-0677">Repeat</keyword>
<dbReference type="InterPro" id="IPR042197">
    <property type="entry name" value="Apaf_helical"/>
</dbReference>
<proteinExistence type="inferred from homology"/>
<evidence type="ECO:0000256" key="3">
    <source>
        <dbReference type="ARBA" id="ARBA00022737"/>
    </source>
</evidence>
<feature type="domain" description="NB-ARC" evidence="8">
    <location>
        <begin position="163"/>
        <end position="342"/>
    </location>
</feature>
<dbReference type="InterPro" id="IPR027417">
    <property type="entry name" value="P-loop_NTPase"/>
</dbReference>
<dbReference type="Gene3D" id="3.40.50.300">
    <property type="entry name" value="P-loop containing nucleotide triphosphate hydrolases"/>
    <property type="match status" value="2"/>
</dbReference>
<dbReference type="Pfam" id="PF23598">
    <property type="entry name" value="LRR_14"/>
    <property type="match status" value="2"/>
</dbReference>
<reference evidence="12 13" key="2">
    <citation type="submission" date="2024-10" db="EMBL/GenBank/DDBJ databases">
        <authorList>
            <person name="Ryan C."/>
        </authorList>
    </citation>
    <scope>NUCLEOTIDE SEQUENCE [LARGE SCALE GENOMIC DNA]</scope>
</reference>
<dbReference type="Pfam" id="PF00931">
    <property type="entry name" value="NB-ARC"/>
    <property type="match status" value="2"/>
</dbReference>
<evidence type="ECO:0000259" key="11">
    <source>
        <dbReference type="Pfam" id="PF23598"/>
    </source>
</evidence>
<evidence type="ECO:0000313" key="13">
    <source>
        <dbReference type="Proteomes" id="UP001497457"/>
    </source>
</evidence>
<dbReference type="GO" id="GO:0009626">
    <property type="term" value="P:plant-type hypersensitive response"/>
    <property type="evidence" value="ECO:0007669"/>
    <property type="project" value="UniProtKB-ARBA"/>
</dbReference>
<dbReference type="GO" id="GO:0002758">
    <property type="term" value="P:innate immune response-activating signaling pathway"/>
    <property type="evidence" value="ECO:0007669"/>
    <property type="project" value="UniProtKB-ARBA"/>
</dbReference>
<feature type="compositionally biased region" description="Basic and acidic residues" evidence="7">
    <location>
        <begin position="1411"/>
        <end position="1430"/>
    </location>
</feature>
<keyword evidence="2" id="KW-0433">Leucine-rich repeat</keyword>
<dbReference type="GO" id="GO:0042742">
    <property type="term" value="P:defense response to bacterium"/>
    <property type="evidence" value="ECO:0007669"/>
    <property type="project" value="UniProtKB-ARBA"/>
</dbReference>
<evidence type="ECO:0000256" key="4">
    <source>
        <dbReference type="ARBA" id="ARBA00022741"/>
    </source>
</evidence>
<dbReference type="EMBL" id="OZ075136">
    <property type="protein sequence ID" value="CAL5004045.1"/>
    <property type="molecule type" value="Genomic_DNA"/>
</dbReference>
<dbReference type="Gene3D" id="1.20.5.4130">
    <property type="match status" value="1"/>
</dbReference>
<evidence type="ECO:0000259" key="10">
    <source>
        <dbReference type="Pfam" id="PF23559"/>
    </source>
</evidence>
<evidence type="ECO:0000256" key="6">
    <source>
        <dbReference type="ARBA" id="ARBA00023054"/>
    </source>
</evidence>
<dbReference type="PRINTS" id="PR00364">
    <property type="entry name" value="DISEASERSIST"/>
</dbReference>
<keyword evidence="6" id="KW-0175">Coiled coil</keyword>
<dbReference type="InterPro" id="IPR041118">
    <property type="entry name" value="Rx_N"/>
</dbReference>
<feature type="region of interest" description="Disordered" evidence="7">
    <location>
        <begin position="1411"/>
        <end position="1436"/>
    </location>
</feature>
<dbReference type="InterPro" id="IPR058922">
    <property type="entry name" value="WHD_DRP"/>
</dbReference>
<evidence type="ECO:0000313" key="12">
    <source>
        <dbReference type="EMBL" id="CAL5004045.1"/>
    </source>
</evidence>
<keyword evidence="5" id="KW-0611">Plant defense</keyword>
<dbReference type="GO" id="GO:0000166">
    <property type="term" value="F:nucleotide binding"/>
    <property type="evidence" value="ECO:0007669"/>
    <property type="project" value="UniProtKB-KW"/>
</dbReference>
<dbReference type="InterPro" id="IPR032675">
    <property type="entry name" value="LRR_dom_sf"/>
</dbReference>
<dbReference type="SMART" id="SM00369">
    <property type="entry name" value="LRR_TYP"/>
    <property type="match status" value="4"/>
</dbReference>
<feature type="domain" description="Disease resistance R13L4/SHOC-2-like LRR" evidence="11">
    <location>
        <begin position="1473"/>
        <end position="1834"/>
    </location>
</feature>
<dbReference type="Gene3D" id="1.10.8.430">
    <property type="entry name" value="Helical domain of apoptotic protease-activating factors"/>
    <property type="match status" value="2"/>
</dbReference>
<dbReference type="InterPro" id="IPR002182">
    <property type="entry name" value="NB-ARC"/>
</dbReference>
<name>A0ABC9BLT1_9POAL</name>
<dbReference type="InterPro" id="IPR036388">
    <property type="entry name" value="WH-like_DNA-bd_sf"/>
</dbReference>